<proteinExistence type="predicted"/>
<dbReference type="Proteomes" id="UP000265566">
    <property type="component" value="Chromosome 1"/>
</dbReference>
<dbReference type="EMBL" id="PSQE01000001">
    <property type="protein sequence ID" value="RHN77540.1"/>
    <property type="molecule type" value="Genomic_DNA"/>
</dbReference>
<name>A0A396JH16_MEDTR</name>
<gene>
    <name evidence="2" type="ORF">MtrunA17_Chr1g0155891</name>
</gene>
<dbReference type="InterPro" id="IPR017451">
    <property type="entry name" value="F-box-assoc_interact_dom"/>
</dbReference>
<evidence type="ECO:0000313" key="2">
    <source>
        <dbReference type="EMBL" id="RHN77540.1"/>
    </source>
</evidence>
<dbReference type="AlphaFoldDB" id="A0A396JH16"/>
<dbReference type="NCBIfam" id="TIGR01640">
    <property type="entry name" value="F_box_assoc_1"/>
    <property type="match status" value="1"/>
</dbReference>
<comment type="caution">
    <text evidence="2">The sequence shown here is derived from an EMBL/GenBank/DDBJ whole genome shotgun (WGS) entry which is preliminary data.</text>
</comment>
<feature type="domain" description="F-box associated beta-propeller type 1" evidence="1">
    <location>
        <begin position="11"/>
        <end position="160"/>
    </location>
</feature>
<evidence type="ECO:0000259" key="1">
    <source>
        <dbReference type="Pfam" id="PF07734"/>
    </source>
</evidence>
<dbReference type="InterPro" id="IPR006527">
    <property type="entry name" value="F-box-assoc_dom_typ1"/>
</dbReference>
<sequence length="225" mass="26435">MMKEKCWININFKAVKFHINYCSVTMKHYISFAEVYNLSTKLWTPTQHPHPLTIITRQRPSKYNTLVNGVYHWITENTYYYPNDYAANILCFDFHSNKFHTLRGPIFSRSFQWDNVAEIKGSLAYVVQNHVNAPVVLHIWVMDQSGWRKMYNIGPVFSMFRMFGLWKNSNQLLGGKFGKPLTSYDHQGNSLCQFQIDVDDTEHFWIHEYVPSIAPLSTKIARTPN</sequence>
<dbReference type="Gramene" id="rna1005">
    <property type="protein sequence ID" value="RHN77540.1"/>
    <property type="gene ID" value="gene1005"/>
</dbReference>
<accession>A0A396JH16</accession>
<dbReference type="Pfam" id="PF07734">
    <property type="entry name" value="FBA_1"/>
    <property type="match status" value="1"/>
</dbReference>
<reference evidence="2" key="1">
    <citation type="journal article" date="2018" name="Nat. Plants">
        <title>Whole-genome landscape of Medicago truncatula symbiotic genes.</title>
        <authorList>
            <person name="Pecrix Y."/>
            <person name="Gamas P."/>
            <person name="Carrere S."/>
        </authorList>
    </citation>
    <scope>NUCLEOTIDE SEQUENCE</scope>
    <source>
        <tissue evidence="2">Leaves</tissue>
    </source>
</reference>
<protein>
    <submittedName>
        <fullName evidence="2">Putative F-box associated interaction domain-containing protein</fullName>
    </submittedName>
</protein>
<organism evidence="2">
    <name type="scientific">Medicago truncatula</name>
    <name type="common">Barrel medic</name>
    <name type="synonym">Medicago tribuloides</name>
    <dbReference type="NCBI Taxonomy" id="3880"/>
    <lineage>
        <taxon>Eukaryota</taxon>
        <taxon>Viridiplantae</taxon>
        <taxon>Streptophyta</taxon>
        <taxon>Embryophyta</taxon>
        <taxon>Tracheophyta</taxon>
        <taxon>Spermatophyta</taxon>
        <taxon>Magnoliopsida</taxon>
        <taxon>eudicotyledons</taxon>
        <taxon>Gunneridae</taxon>
        <taxon>Pentapetalae</taxon>
        <taxon>rosids</taxon>
        <taxon>fabids</taxon>
        <taxon>Fabales</taxon>
        <taxon>Fabaceae</taxon>
        <taxon>Papilionoideae</taxon>
        <taxon>50 kb inversion clade</taxon>
        <taxon>NPAAA clade</taxon>
        <taxon>Hologalegina</taxon>
        <taxon>IRL clade</taxon>
        <taxon>Trifolieae</taxon>
        <taxon>Medicago</taxon>
    </lineage>
</organism>